<keyword evidence="1" id="KW-0812">Transmembrane</keyword>
<feature type="transmembrane region" description="Helical" evidence="1">
    <location>
        <begin position="69"/>
        <end position="91"/>
    </location>
</feature>
<dbReference type="Proteomes" id="UP001201873">
    <property type="component" value="Unassembled WGS sequence"/>
</dbReference>
<keyword evidence="3" id="KW-1185">Reference proteome</keyword>
<feature type="transmembrane region" description="Helical" evidence="1">
    <location>
        <begin position="44"/>
        <end position="62"/>
    </location>
</feature>
<gene>
    <name evidence="2" type="ORF">MXD59_04790</name>
</gene>
<evidence type="ECO:0000313" key="3">
    <source>
        <dbReference type="Proteomes" id="UP001201873"/>
    </source>
</evidence>
<keyword evidence="1" id="KW-1133">Transmembrane helix</keyword>
<evidence type="ECO:0000256" key="1">
    <source>
        <dbReference type="SAM" id="Phobius"/>
    </source>
</evidence>
<evidence type="ECO:0008006" key="4">
    <source>
        <dbReference type="Google" id="ProtNLM"/>
    </source>
</evidence>
<evidence type="ECO:0000313" key="2">
    <source>
        <dbReference type="EMBL" id="MCK9875106.1"/>
    </source>
</evidence>
<organism evidence="2 3">
    <name type="scientific">Frankia umida</name>
    <dbReference type="NCBI Taxonomy" id="573489"/>
    <lineage>
        <taxon>Bacteria</taxon>
        <taxon>Bacillati</taxon>
        <taxon>Actinomycetota</taxon>
        <taxon>Actinomycetes</taxon>
        <taxon>Frankiales</taxon>
        <taxon>Frankiaceae</taxon>
        <taxon>Frankia</taxon>
    </lineage>
</organism>
<name>A0ABT0JUH0_9ACTN</name>
<sequence length="237" mass="23536">MLLVGTGWSVNGGTARLGRAAAFATSSVSLAWVAHAVGGAGRPGLVVTVLAVGILTRLAFGLAGRERGLPALSCGVAGAQVALHLAFGLVAPHTHAVQPALGDPATAAGAAAGGLGMAGMDMPAAAHAAGLPAARAACLGLLTSRMLLAHVLAALLVAVLLRRAERVLWCVGSLASASLARGPFERIAGWSVVLLAGGVPARPPVLRAVSPCRAPRAHTRPLGRAARRRGPPLPALP</sequence>
<feature type="transmembrane region" description="Helical" evidence="1">
    <location>
        <begin position="142"/>
        <end position="161"/>
    </location>
</feature>
<reference evidence="2 3" key="1">
    <citation type="submission" date="2022-04" db="EMBL/GenBank/DDBJ databases">
        <title>Genome diversity in the genus Frankia.</title>
        <authorList>
            <person name="Carlos-Shanley C."/>
            <person name="Hahn D."/>
        </authorList>
    </citation>
    <scope>NUCLEOTIDE SEQUENCE [LARGE SCALE GENOMIC DNA]</scope>
    <source>
        <strain evidence="2 3">Ag45/Mut15</strain>
    </source>
</reference>
<dbReference type="EMBL" id="JALKFT010000003">
    <property type="protein sequence ID" value="MCK9875106.1"/>
    <property type="molecule type" value="Genomic_DNA"/>
</dbReference>
<keyword evidence="1" id="KW-0472">Membrane</keyword>
<comment type="caution">
    <text evidence="2">The sequence shown here is derived from an EMBL/GenBank/DDBJ whole genome shotgun (WGS) entry which is preliminary data.</text>
</comment>
<proteinExistence type="predicted"/>
<accession>A0ABT0JUH0</accession>
<protein>
    <recommendedName>
        <fullName evidence="4">Integral membrane protein</fullName>
    </recommendedName>
</protein>